<dbReference type="Proteomes" id="UP001497444">
    <property type="component" value="Chromosome 14"/>
</dbReference>
<sequence length="79" mass="8898">MGCHSFGDAEKQNGLVLENKLSASTIDMGEVHYKNGVQMEIFLSKSNQFHELMATDAKDFETGVQRRGNLLWVILLLLE</sequence>
<dbReference type="Gene3D" id="3.30.110.20">
    <property type="entry name" value="Alba-like domain"/>
    <property type="match status" value="1"/>
</dbReference>
<dbReference type="EMBL" id="OZ020109">
    <property type="protein sequence ID" value="CAK9261721.1"/>
    <property type="molecule type" value="Genomic_DNA"/>
</dbReference>
<dbReference type="InterPro" id="IPR036882">
    <property type="entry name" value="Alba-like_dom_sf"/>
</dbReference>
<evidence type="ECO:0000313" key="2">
    <source>
        <dbReference type="Proteomes" id="UP001497444"/>
    </source>
</evidence>
<proteinExistence type="predicted"/>
<keyword evidence="2" id="KW-1185">Reference proteome</keyword>
<organism evidence="1 2">
    <name type="scientific">Sphagnum jensenii</name>
    <dbReference type="NCBI Taxonomy" id="128206"/>
    <lineage>
        <taxon>Eukaryota</taxon>
        <taxon>Viridiplantae</taxon>
        <taxon>Streptophyta</taxon>
        <taxon>Embryophyta</taxon>
        <taxon>Bryophyta</taxon>
        <taxon>Sphagnophytina</taxon>
        <taxon>Sphagnopsida</taxon>
        <taxon>Sphagnales</taxon>
        <taxon>Sphagnaceae</taxon>
        <taxon>Sphagnum</taxon>
    </lineage>
</organism>
<accession>A0ABP0W686</accession>
<evidence type="ECO:0000313" key="1">
    <source>
        <dbReference type="EMBL" id="CAK9261721.1"/>
    </source>
</evidence>
<gene>
    <name evidence="1" type="ORF">CSSPJE1EN1_LOCUS7199</name>
</gene>
<protein>
    <submittedName>
        <fullName evidence="1">Uncharacterized protein</fullName>
    </submittedName>
</protein>
<reference evidence="1" key="1">
    <citation type="submission" date="2024-02" db="EMBL/GenBank/DDBJ databases">
        <authorList>
            <consortium name="ELIXIR-Norway"/>
            <consortium name="Elixir Norway"/>
        </authorList>
    </citation>
    <scope>NUCLEOTIDE SEQUENCE</scope>
</reference>
<name>A0ABP0W686_9BRYO</name>